<keyword evidence="2" id="KW-1185">Reference proteome</keyword>
<name>A0A917UMH7_9DEIO</name>
<dbReference type="PANTHER" id="PTHR33361">
    <property type="entry name" value="GLR0591 PROTEIN"/>
    <property type="match status" value="1"/>
</dbReference>
<dbReference type="Pfam" id="PF05960">
    <property type="entry name" value="DUF885"/>
    <property type="match status" value="1"/>
</dbReference>
<accession>A0A917UMH7</accession>
<gene>
    <name evidence="1" type="ORF">GCM10008939_10520</name>
</gene>
<dbReference type="EMBL" id="BMOE01000002">
    <property type="protein sequence ID" value="GGJ68041.1"/>
    <property type="molecule type" value="Genomic_DNA"/>
</dbReference>
<dbReference type="Proteomes" id="UP000635726">
    <property type="component" value="Unassembled WGS sequence"/>
</dbReference>
<organism evidence="1 2">
    <name type="scientific">Deinococcus aquiradiocola</name>
    <dbReference type="NCBI Taxonomy" id="393059"/>
    <lineage>
        <taxon>Bacteria</taxon>
        <taxon>Thermotogati</taxon>
        <taxon>Deinococcota</taxon>
        <taxon>Deinococci</taxon>
        <taxon>Deinococcales</taxon>
        <taxon>Deinococcaceae</taxon>
        <taxon>Deinococcus</taxon>
    </lineage>
</organism>
<evidence type="ECO:0000313" key="1">
    <source>
        <dbReference type="EMBL" id="GGJ68041.1"/>
    </source>
</evidence>
<dbReference type="RefSeq" id="WP_229670786.1">
    <property type="nucleotide sequence ID" value="NZ_BMOE01000002.1"/>
</dbReference>
<reference evidence="1" key="2">
    <citation type="submission" date="2020-09" db="EMBL/GenBank/DDBJ databases">
        <authorList>
            <person name="Sun Q."/>
            <person name="Ohkuma M."/>
        </authorList>
    </citation>
    <scope>NUCLEOTIDE SEQUENCE</scope>
    <source>
        <strain evidence="1">JCM 14371</strain>
    </source>
</reference>
<comment type="caution">
    <text evidence="1">The sequence shown here is derived from an EMBL/GenBank/DDBJ whole genome shotgun (WGS) entry which is preliminary data.</text>
</comment>
<evidence type="ECO:0008006" key="3">
    <source>
        <dbReference type="Google" id="ProtNLM"/>
    </source>
</evidence>
<dbReference type="InterPro" id="IPR010281">
    <property type="entry name" value="DUF885"/>
</dbReference>
<reference evidence="1" key="1">
    <citation type="journal article" date="2014" name="Int. J. Syst. Evol. Microbiol.">
        <title>Complete genome sequence of Corynebacterium casei LMG S-19264T (=DSM 44701T), isolated from a smear-ripened cheese.</title>
        <authorList>
            <consortium name="US DOE Joint Genome Institute (JGI-PGF)"/>
            <person name="Walter F."/>
            <person name="Albersmeier A."/>
            <person name="Kalinowski J."/>
            <person name="Ruckert C."/>
        </authorList>
    </citation>
    <scope>NUCLEOTIDE SEQUENCE</scope>
    <source>
        <strain evidence="1">JCM 14371</strain>
    </source>
</reference>
<evidence type="ECO:0000313" key="2">
    <source>
        <dbReference type="Proteomes" id="UP000635726"/>
    </source>
</evidence>
<protein>
    <recommendedName>
        <fullName evidence="3">DUF885 domain-containing protein</fullName>
    </recommendedName>
</protein>
<sequence length="539" mass="59428">MNGLQHLVDRYLDLFARTRPVDATFMGLKGHDGQLPPSGSEAVRQEQAELTALLQDAEAAGLTPDTPADRLDLFLLRSQLRVTLREAQERPRQHNPAWYTGEAAFGLISLLLPGPQPTRAAAVTARLQAIPAFLEDGTRTLTPLNLPPDWVERARHEAAALEALLRRGLPLHPDWQADWADPAADAADAVQRFGTRLTPGTADPACGRAYLEFLMREAHALPFTAEEAEGLAAAAFGTLRADLEAMALQRDSGRSWREQLAALELQHPALDELPGTYRIWHERALDAAAPLMTPAREYGLNFEFLPAWAREAAGALYFLFYRSPAAQAPGTGSVYWIFPPGPDEDAYLRGQNVPFIKAVHAVHHGSVGHHTQNARARQAASRLARLGGTDGASGIAFLSAGTLIEGWACYAEDLLLEIPGFYTPAEELLLKQFEMRNAACCLADLRLHTGRWSLDEVRAFYRDEVGFAPGRVWAETTRNSIYPATRLMYWLGTRAIRALRAELPLQVQDFHDRLLSYGHAPVTWIAAELRRITAPQGVA</sequence>
<dbReference type="AlphaFoldDB" id="A0A917UMH7"/>
<proteinExistence type="predicted"/>
<dbReference type="PANTHER" id="PTHR33361:SF2">
    <property type="entry name" value="DUF885 DOMAIN-CONTAINING PROTEIN"/>
    <property type="match status" value="1"/>
</dbReference>